<sequence length="469" mass="54489">MADRPRRSPYYLRTGFIGRLLRFPIRSSFWDNFESSLSDSDTTTSVNTTTYPLASPRLLPDRTIDIPSSPFRIIDLPREVRGAIWARAMRSTSLNGVKQVFEVELKSFAAEELLLREERERRLEKVEQHELLVVEHQIHVNDIDARKRKVQQLEEQLAKTEARLSRKRNSDEDDGDGNDADTETSANSNGSRKRSKRQQKEISEEQKELLDSEYTRLTSEIDDLASRLGSVDHSLRRLAELKPWIIDTDKALKYPEKMQIIGNLLAVSKQVNEEAKTALMTENNWITTKPCHGDHQGQQTFTRPEADALNMATNLRIYVKDLRHLLPISLILTNRGNLRRLRLTFCEVKRLNDDQSPHSRDRAHFFSNPLFRKRLVPLRNVRAKNVTIDRLNVQGGNWGNWIRFTPEQGEIVQDTIRIMESNTPKQGRNFRPRASKPMSIRQQERLTLDGKYIELNSDGRYTWPSPRRL</sequence>
<organism evidence="2 3">
    <name type="scientific">Tothia fuscella</name>
    <dbReference type="NCBI Taxonomy" id="1048955"/>
    <lineage>
        <taxon>Eukaryota</taxon>
        <taxon>Fungi</taxon>
        <taxon>Dikarya</taxon>
        <taxon>Ascomycota</taxon>
        <taxon>Pezizomycotina</taxon>
        <taxon>Dothideomycetes</taxon>
        <taxon>Pleosporomycetidae</taxon>
        <taxon>Venturiales</taxon>
        <taxon>Cylindrosympodiaceae</taxon>
        <taxon>Tothia</taxon>
    </lineage>
</organism>
<protein>
    <submittedName>
        <fullName evidence="2">Uncharacterized protein</fullName>
    </submittedName>
</protein>
<keyword evidence="3" id="KW-1185">Reference proteome</keyword>
<dbReference type="EMBL" id="MU007092">
    <property type="protein sequence ID" value="KAF2422216.1"/>
    <property type="molecule type" value="Genomic_DNA"/>
</dbReference>
<feature type="compositionally biased region" description="Basic and acidic residues" evidence="1">
    <location>
        <begin position="198"/>
        <end position="208"/>
    </location>
</feature>
<evidence type="ECO:0000256" key="1">
    <source>
        <dbReference type="SAM" id="MobiDB-lite"/>
    </source>
</evidence>
<evidence type="ECO:0000313" key="2">
    <source>
        <dbReference type="EMBL" id="KAF2422216.1"/>
    </source>
</evidence>
<proteinExistence type="predicted"/>
<feature type="compositionally biased region" description="Basic and acidic residues" evidence="1">
    <location>
        <begin position="160"/>
        <end position="170"/>
    </location>
</feature>
<comment type="caution">
    <text evidence="2">The sequence shown here is derived from an EMBL/GenBank/DDBJ whole genome shotgun (WGS) entry which is preliminary data.</text>
</comment>
<evidence type="ECO:0000313" key="3">
    <source>
        <dbReference type="Proteomes" id="UP000800235"/>
    </source>
</evidence>
<feature type="region of interest" description="Disordered" evidence="1">
    <location>
        <begin position="160"/>
        <end position="208"/>
    </location>
</feature>
<dbReference type="Proteomes" id="UP000800235">
    <property type="component" value="Unassembled WGS sequence"/>
</dbReference>
<dbReference type="AlphaFoldDB" id="A0A9P4NHY5"/>
<feature type="compositionally biased region" description="Acidic residues" evidence="1">
    <location>
        <begin position="171"/>
        <end position="182"/>
    </location>
</feature>
<accession>A0A9P4NHY5</accession>
<gene>
    <name evidence="2" type="ORF">EJ08DRAFT_664932</name>
</gene>
<reference evidence="2" key="1">
    <citation type="journal article" date="2020" name="Stud. Mycol.">
        <title>101 Dothideomycetes genomes: a test case for predicting lifestyles and emergence of pathogens.</title>
        <authorList>
            <person name="Haridas S."/>
            <person name="Albert R."/>
            <person name="Binder M."/>
            <person name="Bloem J."/>
            <person name="Labutti K."/>
            <person name="Salamov A."/>
            <person name="Andreopoulos B."/>
            <person name="Baker S."/>
            <person name="Barry K."/>
            <person name="Bills G."/>
            <person name="Bluhm B."/>
            <person name="Cannon C."/>
            <person name="Castanera R."/>
            <person name="Culley D."/>
            <person name="Daum C."/>
            <person name="Ezra D."/>
            <person name="Gonzalez J."/>
            <person name="Henrissat B."/>
            <person name="Kuo A."/>
            <person name="Liang C."/>
            <person name="Lipzen A."/>
            <person name="Lutzoni F."/>
            <person name="Magnuson J."/>
            <person name="Mondo S."/>
            <person name="Nolan M."/>
            <person name="Ohm R."/>
            <person name="Pangilinan J."/>
            <person name="Park H.-J."/>
            <person name="Ramirez L."/>
            <person name="Alfaro M."/>
            <person name="Sun H."/>
            <person name="Tritt A."/>
            <person name="Yoshinaga Y."/>
            <person name="Zwiers L.-H."/>
            <person name="Turgeon B."/>
            <person name="Goodwin S."/>
            <person name="Spatafora J."/>
            <person name="Crous P."/>
            <person name="Grigoriev I."/>
        </authorList>
    </citation>
    <scope>NUCLEOTIDE SEQUENCE</scope>
    <source>
        <strain evidence="2">CBS 130266</strain>
    </source>
</reference>
<name>A0A9P4NHY5_9PEZI</name>